<evidence type="ECO:0000313" key="3">
    <source>
        <dbReference type="Proteomes" id="UP000599578"/>
    </source>
</evidence>
<comment type="caution">
    <text evidence="2">The sequence shown here is derived from an EMBL/GenBank/DDBJ whole genome shotgun (WGS) entry which is preliminary data.</text>
</comment>
<keyword evidence="3" id="KW-1185">Reference proteome</keyword>
<name>A0A917ZLB6_9GAMM</name>
<keyword evidence="2" id="KW-0378">Hydrolase</keyword>
<dbReference type="Gene3D" id="3.40.50.1820">
    <property type="entry name" value="alpha/beta hydrolase"/>
    <property type="match status" value="1"/>
</dbReference>
<dbReference type="InterPro" id="IPR029058">
    <property type="entry name" value="AB_hydrolase_fold"/>
</dbReference>
<protein>
    <submittedName>
        <fullName evidence="2">Hydrolase</fullName>
    </submittedName>
</protein>
<dbReference type="Proteomes" id="UP000599578">
    <property type="component" value="Unassembled WGS sequence"/>
</dbReference>
<dbReference type="InterPro" id="IPR000073">
    <property type="entry name" value="AB_hydrolase_1"/>
</dbReference>
<evidence type="ECO:0000259" key="1">
    <source>
        <dbReference type="Pfam" id="PF12697"/>
    </source>
</evidence>
<dbReference type="PANTHER" id="PTHR43194">
    <property type="entry name" value="HYDROLASE ALPHA/BETA FOLD FAMILY"/>
    <property type="match status" value="1"/>
</dbReference>
<accession>A0A917ZLB6</accession>
<gene>
    <name evidence="2" type="ORF">GCM10011348_33870</name>
</gene>
<dbReference type="Pfam" id="PF12697">
    <property type="entry name" value="Abhydrolase_6"/>
    <property type="match status" value="1"/>
</dbReference>
<sequence>MPVKSDYFNSGSLRLHYLRWGNPAGTPVVMLHGLRGFAATWQSLASELADEYCCYALDQRGRGESDWGDMADYHTDSYVQDLQAFVDHLGLERLVLVGHSLGGTNALEFARRNPQRVMALVIEDIGPGSSNRGDGAERIRREMKSTPLAFDSWAEAEAFWRSSRPNLTADALSSRLTHSFREKDGRIGWKHDQQGIAEARLTIEPIDLWPAVKSVKCPALLVKGGNSDFLPIDTVNQIIATNASFTAVVVDDASHYVHDDQPEQFNDAVVGFIRSITN</sequence>
<dbReference type="AlphaFoldDB" id="A0A917ZLB6"/>
<dbReference type="GO" id="GO:0016787">
    <property type="term" value="F:hydrolase activity"/>
    <property type="evidence" value="ECO:0007669"/>
    <property type="project" value="UniProtKB-KW"/>
</dbReference>
<dbReference type="InterPro" id="IPR050228">
    <property type="entry name" value="Carboxylesterase_BioH"/>
</dbReference>
<reference evidence="2 3" key="1">
    <citation type="journal article" date="2014" name="Int. J. Syst. Evol. Microbiol.">
        <title>Complete genome sequence of Corynebacterium casei LMG S-19264T (=DSM 44701T), isolated from a smear-ripened cheese.</title>
        <authorList>
            <consortium name="US DOE Joint Genome Institute (JGI-PGF)"/>
            <person name="Walter F."/>
            <person name="Albersmeier A."/>
            <person name="Kalinowski J."/>
            <person name="Ruckert C."/>
        </authorList>
    </citation>
    <scope>NUCLEOTIDE SEQUENCE [LARGE SCALE GENOMIC DNA]</scope>
    <source>
        <strain evidence="2 3">CGMCC 1.7286</strain>
    </source>
</reference>
<dbReference type="SUPFAM" id="SSF53474">
    <property type="entry name" value="alpha/beta-Hydrolases"/>
    <property type="match status" value="1"/>
</dbReference>
<proteinExistence type="predicted"/>
<evidence type="ECO:0000313" key="2">
    <source>
        <dbReference type="EMBL" id="GGO85408.1"/>
    </source>
</evidence>
<organism evidence="2 3">
    <name type="scientific">Marinobacterium nitratireducens</name>
    <dbReference type="NCBI Taxonomy" id="518897"/>
    <lineage>
        <taxon>Bacteria</taxon>
        <taxon>Pseudomonadati</taxon>
        <taxon>Pseudomonadota</taxon>
        <taxon>Gammaproteobacteria</taxon>
        <taxon>Oceanospirillales</taxon>
        <taxon>Oceanospirillaceae</taxon>
        <taxon>Marinobacterium</taxon>
    </lineage>
</organism>
<dbReference type="PRINTS" id="PR00111">
    <property type="entry name" value="ABHYDROLASE"/>
</dbReference>
<dbReference type="RefSeq" id="WP_188861795.1">
    <property type="nucleotide sequence ID" value="NZ_BMLT01000009.1"/>
</dbReference>
<dbReference type="EMBL" id="BMLT01000009">
    <property type="protein sequence ID" value="GGO85408.1"/>
    <property type="molecule type" value="Genomic_DNA"/>
</dbReference>
<dbReference type="PANTHER" id="PTHR43194:SF2">
    <property type="entry name" value="PEROXISOMAL MEMBRANE PROTEIN LPX1"/>
    <property type="match status" value="1"/>
</dbReference>
<feature type="domain" description="AB hydrolase-1" evidence="1">
    <location>
        <begin position="28"/>
        <end position="268"/>
    </location>
</feature>